<dbReference type="AlphaFoldDB" id="A0A085VZ02"/>
<evidence type="ECO:0000256" key="2">
    <source>
        <dbReference type="ARBA" id="ARBA00022801"/>
    </source>
</evidence>
<organism evidence="4 5">
    <name type="scientific">Hyalangium minutum</name>
    <dbReference type="NCBI Taxonomy" id="394096"/>
    <lineage>
        <taxon>Bacteria</taxon>
        <taxon>Pseudomonadati</taxon>
        <taxon>Myxococcota</taxon>
        <taxon>Myxococcia</taxon>
        <taxon>Myxococcales</taxon>
        <taxon>Cystobacterineae</taxon>
        <taxon>Archangiaceae</taxon>
        <taxon>Hyalangium</taxon>
    </lineage>
</organism>
<keyword evidence="2" id="KW-0378">Hydrolase</keyword>
<dbReference type="PANTHER" id="PTHR11080">
    <property type="entry name" value="PYRAZINAMIDASE/NICOTINAMIDASE"/>
    <property type="match status" value="1"/>
</dbReference>
<proteinExistence type="inferred from homology"/>
<dbReference type="PATRIC" id="fig|394096.3.peg.8576"/>
<dbReference type="Proteomes" id="UP000028725">
    <property type="component" value="Unassembled WGS sequence"/>
</dbReference>
<dbReference type="RefSeq" id="WP_044198984.1">
    <property type="nucleotide sequence ID" value="NZ_JMCB01000029.1"/>
</dbReference>
<evidence type="ECO:0000256" key="1">
    <source>
        <dbReference type="ARBA" id="ARBA00006336"/>
    </source>
</evidence>
<dbReference type="OrthoDB" id="9791276at2"/>
<dbReference type="Gene3D" id="3.40.50.850">
    <property type="entry name" value="Isochorismatase-like"/>
    <property type="match status" value="1"/>
</dbReference>
<name>A0A085VZ02_9BACT</name>
<dbReference type="EMBL" id="JMCB01000040">
    <property type="protein sequence ID" value="KFE58427.1"/>
    <property type="molecule type" value="Genomic_DNA"/>
</dbReference>
<dbReference type="EMBL" id="JMCB01000029">
    <property type="protein sequence ID" value="KFE60665.1"/>
    <property type="molecule type" value="Genomic_DNA"/>
</dbReference>
<evidence type="ECO:0000313" key="4">
    <source>
        <dbReference type="EMBL" id="KFE60665.1"/>
    </source>
</evidence>
<accession>A0A085VZ02</accession>
<dbReference type="InterPro" id="IPR036380">
    <property type="entry name" value="Isochorismatase-like_sf"/>
</dbReference>
<reference evidence="4 5" key="1">
    <citation type="submission" date="2014-04" db="EMBL/GenBank/DDBJ databases">
        <title>Genome assembly of Hyalangium minutum DSM 14724.</title>
        <authorList>
            <person name="Sharma G."/>
            <person name="Subramanian S."/>
        </authorList>
    </citation>
    <scope>NUCLEOTIDE SEQUENCE [LARGE SCALE GENOMIC DNA]</scope>
    <source>
        <strain evidence="4 5">DSM 14724</strain>
    </source>
</reference>
<keyword evidence="5" id="KW-1185">Reference proteome</keyword>
<dbReference type="GO" id="GO:0016787">
    <property type="term" value="F:hydrolase activity"/>
    <property type="evidence" value="ECO:0007669"/>
    <property type="project" value="UniProtKB-KW"/>
</dbReference>
<dbReference type="STRING" id="394096.DB31_4847"/>
<dbReference type="InterPro" id="IPR052347">
    <property type="entry name" value="Isochorismatase_Nicotinamidase"/>
</dbReference>
<gene>
    <name evidence="4" type="ORF">DB31_4847</name>
    <name evidence="3" type="ORF">DB31_6693</name>
</gene>
<comment type="caution">
    <text evidence="4">The sequence shown here is derived from an EMBL/GenBank/DDBJ whole genome shotgun (WGS) entry which is preliminary data.</text>
</comment>
<protein>
    <submittedName>
        <fullName evidence="4">Nicotinamidase</fullName>
    </submittedName>
</protein>
<dbReference type="SUPFAM" id="SSF52499">
    <property type="entry name" value="Isochorismatase-like hydrolases"/>
    <property type="match status" value="1"/>
</dbReference>
<evidence type="ECO:0000313" key="3">
    <source>
        <dbReference type="EMBL" id="KFE58427.1"/>
    </source>
</evidence>
<comment type="similarity">
    <text evidence="1">Belongs to the isochorismatase family.</text>
</comment>
<dbReference type="PANTHER" id="PTHR11080:SF2">
    <property type="entry name" value="LD05707P"/>
    <property type="match status" value="1"/>
</dbReference>
<sequence length="323" mass="36564">MSLPIPRFHEDARAGQLYLERAADVAKEARLYAEANRIRPAREDKVRIAAFGIDVQVAFCTPGASLFVPGAVEDTQRTLRWLYANLGRVTELVFSLDTHRVFQIFHPSWWQDAGGQPPPPLTVITADDIRQGRWRPTRHPEESLAYCERLETSGKYVLTVWPFHALLGGLSHSLVPAMYEASLFHALVRDTPTWFELKGEHPLTENYSVLSPEVTEVRGQKVGEFNTRLFDHLMSFDRVYVFGQAKSHCVLSTLRDLRQHIERTDRSKMGRVVILEDAMSPVPAPPLDPLPAALDFPRVADEAVREFQQAGMRVARTTDPLDV</sequence>
<evidence type="ECO:0000313" key="5">
    <source>
        <dbReference type="Proteomes" id="UP000028725"/>
    </source>
</evidence>